<dbReference type="OrthoDB" id="5132116at2759"/>
<dbReference type="Gene3D" id="3.90.640.10">
    <property type="entry name" value="Actin, Chain A, domain 4"/>
    <property type="match status" value="1"/>
</dbReference>
<dbReference type="PANTHER" id="PTHR11937">
    <property type="entry name" value="ACTIN"/>
    <property type="match status" value="1"/>
</dbReference>
<keyword evidence="3" id="KW-1185">Reference proteome</keyword>
<dbReference type="FunFam" id="3.30.420.40:FF:000058">
    <property type="entry name" value="Putative actin-related protein 5"/>
    <property type="match status" value="1"/>
</dbReference>
<proteinExistence type="inferred from homology"/>
<reference evidence="2 3" key="1">
    <citation type="submission" date="2014-04" db="EMBL/GenBank/DDBJ databases">
        <authorList>
            <consortium name="DOE Joint Genome Institute"/>
            <person name="Kuo A."/>
            <person name="Kohler A."/>
            <person name="Nagy L.G."/>
            <person name="Floudas D."/>
            <person name="Copeland A."/>
            <person name="Barry K.W."/>
            <person name="Cichocki N."/>
            <person name="Veneault-Fourrey C."/>
            <person name="LaButti K."/>
            <person name="Lindquist E.A."/>
            <person name="Lipzen A."/>
            <person name="Lundell T."/>
            <person name="Morin E."/>
            <person name="Murat C."/>
            <person name="Sun H."/>
            <person name="Tunlid A."/>
            <person name="Henrissat B."/>
            <person name="Grigoriev I.V."/>
            <person name="Hibbett D.S."/>
            <person name="Martin F."/>
            <person name="Nordberg H.P."/>
            <person name="Cantor M.N."/>
            <person name="Hua S.X."/>
        </authorList>
    </citation>
    <scope>NUCLEOTIDE SEQUENCE [LARGE SCALE GENOMIC DNA]</scope>
    <source>
        <strain evidence="2 3">LaAM-08-1</strain>
    </source>
</reference>
<dbReference type="PROSITE" id="PS01132">
    <property type="entry name" value="ACTINS_ACT_LIKE"/>
    <property type="match status" value="1"/>
</dbReference>
<dbReference type="InterPro" id="IPR043129">
    <property type="entry name" value="ATPase_NBD"/>
</dbReference>
<reference evidence="3" key="2">
    <citation type="submission" date="2015-01" db="EMBL/GenBank/DDBJ databases">
        <title>Evolutionary Origins and Diversification of the Mycorrhizal Mutualists.</title>
        <authorList>
            <consortium name="DOE Joint Genome Institute"/>
            <consortium name="Mycorrhizal Genomics Consortium"/>
            <person name="Kohler A."/>
            <person name="Kuo A."/>
            <person name="Nagy L.G."/>
            <person name="Floudas D."/>
            <person name="Copeland A."/>
            <person name="Barry K.W."/>
            <person name="Cichocki N."/>
            <person name="Veneault-Fourrey C."/>
            <person name="LaButti K."/>
            <person name="Lindquist E.A."/>
            <person name="Lipzen A."/>
            <person name="Lundell T."/>
            <person name="Morin E."/>
            <person name="Murat C."/>
            <person name="Riley R."/>
            <person name="Ohm R."/>
            <person name="Sun H."/>
            <person name="Tunlid A."/>
            <person name="Henrissat B."/>
            <person name="Grigoriev I.V."/>
            <person name="Hibbett D.S."/>
            <person name="Martin F."/>
        </authorList>
    </citation>
    <scope>NUCLEOTIDE SEQUENCE [LARGE SCALE GENOMIC DNA]</scope>
    <source>
        <strain evidence="3">LaAM-08-1</strain>
    </source>
</reference>
<dbReference type="HOGENOM" id="CLU_027965_6_2_1"/>
<dbReference type="InterPro" id="IPR020902">
    <property type="entry name" value="Actin/actin-like_CS"/>
</dbReference>
<dbReference type="Proteomes" id="UP000054477">
    <property type="component" value="Unassembled WGS sequence"/>
</dbReference>
<gene>
    <name evidence="2" type="ORF">K443DRAFT_128476</name>
</gene>
<evidence type="ECO:0008006" key="4">
    <source>
        <dbReference type="Google" id="ProtNLM"/>
    </source>
</evidence>
<organism evidence="2 3">
    <name type="scientific">Laccaria amethystina LaAM-08-1</name>
    <dbReference type="NCBI Taxonomy" id="1095629"/>
    <lineage>
        <taxon>Eukaryota</taxon>
        <taxon>Fungi</taxon>
        <taxon>Dikarya</taxon>
        <taxon>Basidiomycota</taxon>
        <taxon>Agaricomycotina</taxon>
        <taxon>Agaricomycetes</taxon>
        <taxon>Agaricomycetidae</taxon>
        <taxon>Agaricales</taxon>
        <taxon>Agaricineae</taxon>
        <taxon>Hydnangiaceae</taxon>
        <taxon>Laccaria</taxon>
    </lineage>
</organism>
<dbReference type="InterPro" id="IPR004000">
    <property type="entry name" value="Actin"/>
</dbReference>
<evidence type="ECO:0000313" key="2">
    <source>
        <dbReference type="EMBL" id="KIK08578.1"/>
    </source>
</evidence>
<dbReference type="AlphaFoldDB" id="A0A0C9YKK3"/>
<dbReference type="CDD" id="cd13395">
    <property type="entry name" value="ASKHA_NBD_Arp4_ACTL6-like"/>
    <property type="match status" value="1"/>
</dbReference>
<name>A0A0C9YKK3_9AGAR</name>
<dbReference type="Pfam" id="PF00022">
    <property type="entry name" value="Actin"/>
    <property type="match status" value="1"/>
</dbReference>
<accession>A0A0C9YKK3</accession>
<comment type="similarity">
    <text evidence="1">Belongs to the actin family.</text>
</comment>
<dbReference type="Gene3D" id="3.30.420.40">
    <property type="match status" value="3"/>
</dbReference>
<dbReference type="FunFam" id="3.30.420.40:FF:000050">
    <property type="entry name" value="Actin, alpha skeletal muscle"/>
    <property type="match status" value="1"/>
</dbReference>
<dbReference type="EMBL" id="KN838542">
    <property type="protein sequence ID" value="KIK08578.1"/>
    <property type="molecule type" value="Genomic_DNA"/>
</dbReference>
<dbReference type="SMART" id="SM00268">
    <property type="entry name" value="ACTIN"/>
    <property type="match status" value="1"/>
</dbReference>
<evidence type="ECO:0000256" key="1">
    <source>
        <dbReference type="RuleBase" id="RU000487"/>
    </source>
</evidence>
<evidence type="ECO:0000313" key="3">
    <source>
        <dbReference type="Proteomes" id="UP000054477"/>
    </source>
</evidence>
<dbReference type="PRINTS" id="PR00190">
    <property type="entry name" value="ACTIN"/>
</dbReference>
<protein>
    <recommendedName>
        <fullName evidence="4">Actin-related protein 4</fullName>
    </recommendedName>
</protein>
<sequence>MVNYGGDEVSALVVDIGSSSLRAGYAGDDTPKAIIPTSYGYLPAPPDADVSMLDVTEGKDAVNTPKFAKIYIGQNGPSIWREGMEIANPVIDGLIQDFNPIPPLIEHALKEVMRCTPSEHPTLVTEPTWNTTANRERMAEIMFEEFSVPAFYIANTGVLNAFAAGKGSALVIDVGQSMASVTPVVDGFVLRKGLVYTALPKLVHAHARHTLAFPTQSRRAIELLPHQLISNKMPIEPGQSPRYTLREDRIQGTTESWRNWAEAREVDEWIQSVAGVLDQGWNDQYAASRPAKQYEFPTGYNTYFGADRFHVGEQFFWHSPQLVASNPNLPKNIPALITESLRACDPELRQVLMGNVVLTGGGSLFSGFTDRLSTELSRTFPHVRCTKIHAPGNPVERRYGGWLGGSILASLGTFHQLWISKEEWQEHGKAIIGQRCK</sequence>
<dbReference type="SUPFAM" id="SSF53067">
    <property type="entry name" value="Actin-like ATPase domain"/>
    <property type="match status" value="2"/>
</dbReference>
<dbReference type="STRING" id="1095629.A0A0C9YKK3"/>